<name>A0A5B7YCZ2_9ALTE</name>
<evidence type="ECO:0000256" key="3">
    <source>
        <dbReference type="ARBA" id="ARBA00022692"/>
    </source>
</evidence>
<feature type="domain" description="RDD" evidence="7">
    <location>
        <begin position="278"/>
        <end position="357"/>
    </location>
</feature>
<gene>
    <name evidence="8" type="ORF">FBQ74_07235</name>
</gene>
<sequence>METHETQLKSYGQLMTDKQIRDVVTPYEFGVSDDIIGTRLARPFRRGFALLIDLFLVAMLTHLPSIILAALGVIFFWRAGKTNNTPARFSWLRKILKGISAILLFGILVAVIDSVNEDDDLQNNDGSILKGVQFIEIASVVMGMPAETEQLAGDIEQQRCQAIYCWQEYLTEISDDIGHIPMPPDVVDELTTKLEPIMSETLGDTERETLLQSFRQSLNITTEEFNEEGATNKPELDDDTASIADDAPLTEVTSAIPVHESGTPSLLAWVQGILEDLGIGFGWAALYFTAVTFWMKGQTPGKWLLRLKVIKLDGTTMTLWQSFGRYGGYGAGFATGLLGFAQIFWEPNRQAIQDKISETLVIQLGLSKLDVQAIKNFRDKNAKASDEHRS</sequence>
<dbReference type="GO" id="GO:0005886">
    <property type="term" value="C:plasma membrane"/>
    <property type="evidence" value="ECO:0007669"/>
    <property type="project" value="UniProtKB-SubCell"/>
</dbReference>
<dbReference type="PANTHER" id="PTHR36115">
    <property type="entry name" value="PROLINE-RICH ANTIGEN HOMOLOG-RELATED"/>
    <property type="match status" value="1"/>
</dbReference>
<dbReference type="Proteomes" id="UP000304912">
    <property type="component" value="Chromosome"/>
</dbReference>
<dbReference type="AlphaFoldDB" id="A0A5B7YCZ2"/>
<feature type="transmembrane region" description="Helical" evidence="6">
    <location>
        <begin position="95"/>
        <end position="112"/>
    </location>
</feature>
<dbReference type="KEGG" id="salk:FBQ74_07235"/>
<dbReference type="PANTHER" id="PTHR36115:SF6">
    <property type="entry name" value="PROLINE-RICH ANTIGEN HOMOLOG"/>
    <property type="match status" value="1"/>
</dbReference>
<keyword evidence="5 6" id="KW-0472">Membrane</keyword>
<keyword evidence="3 6" id="KW-0812">Transmembrane</keyword>
<proteinExistence type="predicted"/>
<evidence type="ECO:0000313" key="8">
    <source>
        <dbReference type="EMBL" id="QCZ93290.1"/>
    </source>
</evidence>
<accession>A0A5B7YCZ2</accession>
<feature type="transmembrane region" description="Helical" evidence="6">
    <location>
        <begin position="277"/>
        <end position="295"/>
    </location>
</feature>
<evidence type="ECO:0000313" key="9">
    <source>
        <dbReference type="Proteomes" id="UP000304912"/>
    </source>
</evidence>
<evidence type="ECO:0000256" key="5">
    <source>
        <dbReference type="ARBA" id="ARBA00023136"/>
    </source>
</evidence>
<feature type="transmembrane region" description="Helical" evidence="6">
    <location>
        <begin position="48"/>
        <end position="75"/>
    </location>
</feature>
<keyword evidence="9" id="KW-1185">Reference proteome</keyword>
<dbReference type="Pfam" id="PF06271">
    <property type="entry name" value="RDD"/>
    <property type="match status" value="1"/>
</dbReference>
<feature type="transmembrane region" description="Helical" evidence="6">
    <location>
        <begin position="326"/>
        <end position="345"/>
    </location>
</feature>
<organism evidence="8 9">
    <name type="scientific">Salinimonas iocasae</name>
    <dbReference type="NCBI Taxonomy" id="2572577"/>
    <lineage>
        <taxon>Bacteria</taxon>
        <taxon>Pseudomonadati</taxon>
        <taxon>Pseudomonadota</taxon>
        <taxon>Gammaproteobacteria</taxon>
        <taxon>Alteromonadales</taxon>
        <taxon>Alteromonadaceae</taxon>
        <taxon>Alteromonas/Salinimonas group</taxon>
        <taxon>Salinimonas</taxon>
    </lineage>
</organism>
<evidence type="ECO:0000256" key="1">
    <source>
        <dbReference type="ARBA" id="ARBA00004651"/>
    </source>
</evidence>
<dbReference type="RefSeq" id="WP_139756036.1">
    <property type="nucleotide sequence ID" value="NZ_CP039852.1"/>
</dbReference>
<comment type="subcellular location">
    <subcellularLocation>
        <location evidence="1">Cell membrane</location>
        <topology evidence="1">Multi-pass membrane protein</topology>
    </subcellularLocation>
</comment>
<keyword evidence="4 6" id="KW-1133">Transmembrane helix</keyword>
<protein>
    <submittedName>
        <fullName evidence="8">RDD family protein</fullName>
    </submittedName>
</protein>
<evidence type="ECO:0000256" key="6">
    <source>
        <dbReference type="SAM" id="Phobius"/>
    </source>
</evidence>
<evidence type="ECO:0000256" key="2">
    <source>
        <dbReference type="ARBA" id="ARBA00022475"/>
    </source>
</evidence>
<evidence type="ECO:0000256" key="4">
    <source>
        <dbReference type="ARBA" id="ARBA00022989"/>
    </source>
</evidence>
<dbReference type="InterPro" id="IPR010432">
    <property type="entry name" value="RDD"/>
</dbReference>
<dbReference type="InterPro" id="IPR051791">
    <property type="entry name" value="Pra-immunoreactive"/>
</dbReference>
<evidence type="ECO:0000259" key="7">
    <source>
        <dbReference type="Pfam" id="PF06271"/>
    </source>
</evidence>
<dbReference type="EMBL" id="CP039852">
    <property type="protein sequence ID" value="QCZ93290.1"/>
    <property type="molecule type" value="Genomic_DNA"/>
</dbReference>
<keyword evidence="2" id="KW-1003">Cell membrane</keyword>
<reference evidence="8 9" key="1">
    <citation type="submission" date="2019-04" db="EMBL/GenBank/DDBJ databases">
        <title>Salinimonas iocasae sp. nov., a halophilic bacterium isolated from the outer tube casing of tubeworms in Okinawa Trough.</title>
        <authorList>
            <person name="Zhang H."/>
            <person name="Wang H."/>
            <person name="Li C."/>
        </authorList>
    </citation>
    <scope>NUCLEOTIDE SEQUENCE [LARGE SCALE GENOMIC DNA]</scope>
    <source>
        <strain evidence="8 9">KX18D6</strain>
    </source>
</reference>
<dbReference type="OrthoDB" id="9787732at2"/>